<reference evidence="1" key="2">
    <citation type="submission" date="2020-09" db="EMBL/GenBank/DDBJ databases">
        <authorList>
            <person name="Sun Q."/>
            <person name="Ohkuma M."/>
        </authorList>
    </citation>
    <scope>NUCLEOTIDE SEQUENCE</scope>
    <source>
        <strain evidence="1">JCM 31311</strain>
    </source>
</reference>
<proteinExistence type="predicted"/>
<name>A0A918F9F8_9DEIO</name>
<dbReference type="Proteomes" id="UP000603865">
    <property type="component" value="Unassembled WGS sequence"/>
</dbReference>
<comment type="caution">
    <text evidence="1">The sequence shown here is derived from an EMBL/GenBank/DDBJ whole genome shotgun (WGS) entry which is preliminary data.</text>
</comment>
<protein>
    <submittedName>
        <fullName evidence="1">Uncharacterized protein</fullName>
    </submittedName>
</protein>
<organism evidence="1 2">
    <name type="scientific">Deinococcus ruber</name>
    <dbReference type="NCBI Taxonomy" id="1848197"/>
    <lineage>
        <taxon>Bacteria</taxon>
        <taxon>Thermotogati</taxon>
        <taxon>Deinococcota</taxon>
        <taxon>Deinococci</taxon>
        <taxon>Deinococcales</taxon>
        <taxon>Deinococcaceae</taxon>
        <taxon>Deinococcus</taxon>
    </lineage>
</organism>
<evidence type="ECO:0000313" key="2">
    <source>
        <dbReference type="Proteomes" id="UP000603865"/>
    </source>
</evidence>
<keyword evidence="2" id="KW-1185">Reference proteome</keyword>
<evidence type="ECO:0000313" key="1">
    <source>
        <dbReference type="EMBL" id="GGR21755.1"/>
    </source>
</evidence>
<accession>A0A918F9F8</accession>
<gene>
    <name evidence="1" type="ORF">GCM10008957_37540</name>
</gene>
<sequence>MKVGLIGSFGARPQQFWAAFLRELGIEVALPALSPQEVYELGRQSLPGEGAHIQALLGRVLELQRSDLLLMPELLPVSQDAWGEALDELLPRRISGLPALQLVPQEGAALLSAAQELGQRLTHNGGTVRLALERVRPLAQPLKSSMPPLSVASKQTVAVLGPPALLNDAYLSGPLREQFAALGLHPVYATDLPPEQIQERAERFGDAPAGQRWLNGAQGLLEGKSAVRGFLYVYPQRDAAWERALTRMAKAGRKPSAVLGIEPGQSDWTALELLRRQVGAMLPEEQG</sequence>
<dbReference type="AlphaFoldDB" id="A0A918F9F8"/>
<dbReference type="RefSeq" id="WP_189092041.1">
    <property type="nucleotide sequence ID" value="NZ_BMQL01000027.1"/>
</dbReference>
<reference evidence="1" key="1">
    <citation type="journal article" date="2014" name="Int. J. Syst. Evol. Microbiol.">
        <title>Complete genome sequence of Corynebacterium casei LMG S-19264T (=DSM 44701T), isolated from a smear-ripened cheese.</title>
        <authorList>
            <consortium name="US DOE Joint Genome Institute (JGI-PGF)"/>
            <person name="Walter F."/>
            <person name="Albersmeier A."/>
            <person name="Kalinowski J."/>
            <person name="Ruckert C."/>
        </authorList>
    </citation>
    <scope>NUCLEOTIDE SEQUENCE</scope>
    <source>
        <strain evidence="1">JCM 31311</strain>
    </source>
</reference>
<dbReference type="EMBL" id="BMQL01000027">
    <property type="protein sequence ID" value="GGR21755.1"/>
    <property type="molecule type" value="Genomic_DNA"/>
</dbReference>